<organism evidence="2 3">
    <name type="scientific">Rubricoccus marinus</name>
    <dbReference type="NCBI Taxonomy" id="716817"/>
    <lineage>
        <taxon>Bacteria</taxon>
        <taxon>Pseudomonadati</taxon>
        <taxon>Rhodothermota</taxon>
        <taxon>Rhodothermia</taxon>
        <taxon>Rhodothermales</taxon>
        <taxon>Rubricoccaceae</taxon>
        <taxon>Rubricoccus</taxon>
    </lineage>
</organism>
<dbReference type="AlphaFoldDB" id="A0A259U3Q9"/>
<dbReference type="InParanoid" id="A0A259U3Q9"/>
<sequence length="233" mass="25642">MRFVLSALALLFASGAAAQSAAPDALPDSVRQRLQIELTHLKAEDQRVRYMYEYGTFSPCVADSFRLALKDLPIEENIARSQALQAEADARTSPEEKAALLQIMNSTDAAILARLREIIAAHGWPSDERTGADASPVVFLLHSPHAMDEMRDELLAEVAAGRLPAREFAMAVDKSRKVRGERQLYGTGNEFDAETRTILPPRIDSIEATNAARREIGLEPLAEYRIAGRQAAE</sequence>
<dbReference type="Proteomes" id="UP000216446">
    <property type="component" value="Unassembled WGS sequence"/>
</dbReference>
<keyword evidence="3" id="KW-1185">Reference proteome</keyword>
<evidence type="ECO:0000313" key="3">
    <source>
        <dbReference type="Proteomes" id="UP000216446"/>
    </source>
</evidence>
<comment type="caution">
    <text evidence="2">The sequence shown here is derived from an EMBL/GenBank/DDBJ whole genome shotgun (WGS) entry which is preliminary data.</text>
</comment>
<dbReference type="InterPro" id="IPR046732">
    <property type="entry name" value="DUF6624"/>
</dbReference>
<name>A0A259U3Q9_9BACT</name>
<evidence type="ECO:0000256" key="1">
    <source>
        <dbReference type="SAM" id="SignalP"/>
    </source>
</evidence>
<feature type="signal peptide" evidence="1">
    <location>
        <begin position="1"/>
        <end position="18"/>
    </location>
</feature>
<protein>
    <submittedName>
        <fullName evidence="2">Uncharacterized protein</fullName>
    </submittedName>
</protein>
<feature type="chain" id="PRO_5011994536" evidence="1">
    <location>
        <begin position="19"/>
        <end position="233"/>
    </location>
</feature>
<accession>A0A259U3Q9</accession>
<dbReference type="RefSeq" id="WP_094551013.1">
    <property type="nucleotide sequence ID" value="NZ_MQWB01000001.1"/>
</dbReference>
<proteinExistence type="predicted"/>
<gene>
    <name evidence="2" type="ORF">BSZ36_16800</name>
</gene>
<evidence type="ECO:0000313" key="2">
    <source>
        <dbReference type="EMBL" id="OZC04487.1"/>
    </source>
</evidence>
<dbReference type="Pfam" id="PF20329">
    <property type="entry name" value="DUF6624"/>
    <property type="match status" value="1"/>
</dbReference>
<dbReference type="OrthoDB" id="1116641at2"/>
<dbReference type="EMBL" id="MQWB01000001">
    <property type="protein sequence ID" value="OZC04487.1"/>
    <property type="molecule type" value="Genomic_DNA"/>
</dbReference>
<reference evidence="2 3" key="1">
    <citation type="submission" date="2016-11" db="EMBL/GenBank/DDBJ databases">
        <title>Study of marine rhodopsin-containing bacteria.</title>
        <authorList>
            <person name="Yoshizawa S."/>
            <person name="Kumagai Y."/>
            <person name="Kogure K."/>
        </authorList>
    </citation>
    <scope>NUCLEOTIDE SEQUENCE [LARGE SCALE GENOMIC DNA]</scope>
    <source>
        <strain evidence="2 3">SG-29</strain>
    </source>
</reference>
<keyword evidence="1" id="KW-0732">Signal</keyword>